<dbReference type="InterPro" id="IPR036188">
    <property type="entry name" value="FAD/NAD-bd_sf"/>
</dbReference>
<dbReference type="STRING" id="93759.A0A1R3KLH2"/>
<sequence length="508" mass="55654">MAAMAVNSPSSHHFIKDGVASFHPNHRLCSISIQSSLLRSKNPMKKFSLSVNGTRTTRPEPTRYAGSEPVKACSHSFDVVIVGAGIIGLTIARQFLIGSDLSVAVIDKAVPCFGATGAGQGYIWMVHKNPESETWELTKRSHQLWKMLAETISEQGMDPLQVLGWKKTGSLLVGRTPEDSVMLRKRVRQLSEAGLTAQYLSSNELQSKEPDLFVGSDGAAAFLPDDCQLDAHRTVSYIEKVFLFYFLLLFLLSVNRSFAPEGRYAEFYHEPVTGLVRSATSGEVEAVQTSNNTLYGKAIVVAAGSWSRSLMHDLVRGTDIELDVLVKPRKGHLVVLENFNSLQLNHGLMEVGYVDYYQNATLATGQDDQGQALSVSMTATMDAMGNLVLGSSREFAGFSTEVDDSIILRIWERAGDYFPKLKNLSLQDFIENKKVRVGLRPYIDLHKVVSLLIAVPDGKPVIGHVPGCPLIATFLYKALGTAEMVVDMILGNPTHVDNSPFAAQGRCC</sequence>
<evidence type="ECO:0000313" key="5">
    <source>
        <dbReference type="EMBL" id="OMP07927.1"/>
    </source>
</evidence>
<dbReference type="EMBL" id="AWUE01012989">
    <property type="protein sequence ID" value="OMP07927.1"/>
    <property type="molecule type" value="Genomic_DNA"/>
</dbReference>
<proteinExistence type="predicted"/>
<dbReference type="PANTHER" id="PTHR13847">
    <property type="entry name" value="SARCOSINE DEHYDROGENASE-RELATED"/>
    <property type="match status" value="1"/>
</dbReference>
<accession>A0A1R3KLH2</accession>
<dbReference type="Proteomes" id="UP000187203">
    <property type="component" value="Unassembled WGS sequence"/>
</dbReference>
<dbReference type="InterPro" id="IPR006076">
    <property type="entry name" value="FAD-dep_OxRdtase"/>
</dbReference>
<dbReference type="GO" id="GO:0016491">
    <property type="term" value="F:oxidoreductase activity"/>
    <property type="evidence" value="ECO:0007669"/>
    <property type="project" value="UniProtKB-KW"/>
</dbReference>
<protein>
    <recommendedName>
        <fullName evidence="2">FAD-dependent oxidoreductase domain-containing protein 1</fullName>
    </recommendedName>
</protein>
<dbReference type="Gene3D" id="3.30.9.10">
    <property type="entry name" value="D-Amino Acid Oxidase, subunit A, domain 2"/>
    <property type="match status" value="2"/>
</dbReference>
<feature type="domain" description="FAD dependent oxidoreductase" evidence="4">
    <location>
        <begin position="78"/>
        <end position="466"/>
    </location>
</feature>
<dbReference type="Gene3D" id="3.50.50.60">
    <property type="entry name" value="FAD/NAD(P)-binding domain"/>
    <property type="match status" value="2"/>
</dbReference>
<organism evidence="5 6">
    <name type="scientific">Corchorus olitorius</name>
    <dbReference type="NCBI Taxonomy" id="93759"/>
    <lineage>
        <taxon>Eukaryota</taxon>
        <taxon>Viridiplantae</taxon>
        <taxon>Streptophyta</taxon>
        <taxon>Embryophyta</taxon>
        <taxon>Tracheophyta</taxon>
        <taxon>Spermatophyta</taxon>
        <taxon>Magnoliopsida</taxon>
        <taxon>eudicotyledons</taxon>
        <taxon>Gunneridae</taxon>
        <taxon>Pentapetalae</taxon>
        <taxon>rosids</taxon>
        <taxon>malvids</taxon>
        <taxon>Malvales</taxon>
        <taxon>Malvaceae</taxon>
        <taxon>Grewioideae</taxon>
        <taxon>Apeibeae</taxon>
        <taxon>Corchorus</taxon>
    </lineage>
</organism>
<keyword evidence="1" id="KW-0560">Oxidoreductase</keyword>
<gene>
    <name evidence="5" type="ORF">COLO4_06929</name>
</gene>
<dbReference type="GO" id="GO:0005737">
    <property type="term" value="C:cytoplasm"/>
    <property type="evidence" value="ECO:0007669"/>
    <property type="project" value="TreeGrafter"/>
</dbReference>
<comment type="caution">
    <text evidence="5">The sequence shown here is derived from an EMBL/GenBank/DDBJ whole genome shotgun (WGS) entry which is preliminary data.</text>
</comment>
<evidence type="ECO:0000256" key="2">
    <source>
        <dbReference type="ARBA" id="ARBA00039785"/>
    </source>
</evidence>
<dbReference type="SUPFAM" id="SSF51905">
    <property type="entry name" value="FAD/NAD(P)-binding domain"/>
    <property type="match status" value="1"/>
</dbReference>
<keyword evidence="6" id="KW-1185">Reference proteome</keyword>
<evidence type="ECO:0000256" key="1">
    <source>
        <dbReference type="ARBA" id="ARBA00023002"/>
    </source>
</evidence>
<comment type="function">
    <text evidence="3">Required for the assembly of the mitochondrial membrane respiratory chain NADH dehydrogenase (Complex I). Involved in mid-late stages of complex I assembly.</text>
</comment>
<evidence type="ECO:0000256" key="3">
    <source>
        <dbReference type="ARBA" id="ARBA00046185"/>
    </source>
</evidence>
<dbReference type="Pfam" id="PF01266">
    <property type="entry name" value="DAO"/>
    <property type="match status" value="1"/>
</dbReference>
<dbReference type="OrthoDB" id="498204at2759"/>
<name>A0A1R3KLH2_9ROSI</name>
<reference evidence="6" key="1">
    <citation type="submission" date="2013-09" db="EMBL/GenBank/DDBJ databases">
        <title>Corchorus olitorius genome sequencing.</title>
        <authorList>
            <person name="Alam M."/>
            <person name="Haque M.S."/>
            <person name="Islam M.S."/>
            <person name="Emdad E.M."/>
            <person name="Islam M.M."/>
            <person name="Ahmed B."/>
            <person name="Halim A."/>
            <person name="Hossen Q.M.M."/>
            <person name="Hossain M.Z."/>
            <person name="Ahmed R."/>
            <person name="Khan M.M."/>
            <person name="Islam R."/>
            <person name="Rashid M.M."/>
            <person name="Khan S.A."/>
            <person name="Rahman M.S."/>
            <person name="Alam M."/>
            <person name="Yahiya A.S."/>
            <person name="Khan M.S."/>
            <person name="Azam M.S."/>
            <person name="Haque T."/>
            <person name="Lashkar M.Z.H."/>
            <person name="Akhand A.I."/>
            <person name="Morshed G."/>
            <person name="Roy S."/>
            <person name="Uddin K.S."/>
            <person name="Rabeya T."/>
            <person name="Hossain A.S."/>
            <person name="Chowdhury A."/>
            <person name="Snigdha A.R."/>
            <person name="Mortoza M.S."/>
            <person name="Matin S.A."/>
            <person name="Hoque S.M.E."/>
            <person name="Islam M.K."/>
            <person name="Roy D.K."/>
            <person name="Haider R."/>
            <person name="Moosa M.M."/>
            <person name="Elias S.M."/>
            <person name="Hasan A.M."/>
            <person name="Jahan S."/>
            <person name="Shafiuddin M."/>
            <person name="Mahmood N."/>
            <person name="Shommy N.S."/>
        </authorList>
    </citation>
    <scope>NUCLEOTIDE SEQUENCE [LARGE SCALE GENOMIC DNA]</scope>
    <source>
        <strain evidence="6">cv. O-4</strain>
    </source>
</reference>
<dbReference type="PANTHER" id="PTHR13847:SF287">
    <property type="entry name" value="FAD-DEPENDENT OXIDOREDUCTASE DOMAIN-CONTAINING PROTEIN 1"/>
    <property type="match status" value="1"/>
</dbReference>
<dbReference type="SUPFAM" id="SSF54373">
    <property type="entry name" value="FAD-linked reductases, C-terminal domain"/>
    <property type="match status" value="1"/>
</dbReference>
<evidence type="ECO:0000313" key="6">
    <source>
        <dbReference type="Proteomes" id="UP000187203"/>
    </source>
</evidence>
<dbReference type="AlphaFoldDB" id="A0A1R3KLH2"/>
<evidence type="ECO:0000259" key="4">
    <source>
        <dbReference type="Pfam" id="PF01266"/>
    </source>
</evidence>